<name>A0A942E8L0_9HYPH</name>
<proteinExistence type="predicted"/>
<dbReference type="Pfam" id="PF04588">
    <property type="entry name" value="HIG_1_N"/>
    <property type="match status" value="1"/>
</dbReference>
<gene>
    <name evidence="6" type="ORF">KD146_15400</name>
</gene>
<dbReference type="InterPro" id="IPR007667">
    <property type="entry name" value="Hypoxia_induced_domain"/>
</dbReference>
<dbReference type="RefSeq" id="WP_212659727.1">
    <property type="nucleotide sequence ID" value="NZ_JAGXTP010000003.1"/>
</dbReference>
<accession>A0A942E8L0</accession>
<organism evidence="6 7">
    <name type="scientific">Devosia litorisediminis</name>
    <dbReference type="NCBI Taxonomy" id="2829817"/>
    <lineage>
        <taxon>Bacteria</taxon>
        <taxon>Pseudomonadati</taxon>
        <taxon>Pseudomonadota</taxon>
        <taxon>Alphaproteobacteria</taxon>
        <taxon>Hyphomicrobiales</taxon>
        <taxon>Devosiaceae</taxon>
        <taxon>Devosia</taxon>
    </lineage>
</organism>
<feature type="transmembrane region" description="Helical" evidence="4">
    <location>
        <begin position="6"/>
        <end position="28"/>
    </location>
</feature>
<evidence type="ECO:0000313" key="6">
    <source>
        <dbReference type="EMBL" id="MBS3850085.1"/>
    </source>
</evidence>
<feature type="domain" description="HIG1" evidence="5">
    <location>
        <begin position="1"/>
        <end position="67"/>
    </location>
</feature>
<evidence type="ECO:0000256" key="3">
    <source>
        <dbReference type="ARBA" id="ARBA00023136"/>
    </source>
</evidence>
<evidence type="ECO:0000259" key="5">
    <source>
        <dbReference type="PROSITE" id="PS51503"/>
    </source>
</evidence>
<dbReference type="EMBL" id="JAGXTP010000003">
    <property type="protein sequence ID" value="MBS3850085.1"/>
    <property type="molecule type" value="Genomic_DNA"/>
</dbReference>
<keyword evidence="1 4" id="KW-0812">Transmembrane</keyword>
<protein>
    <submittedName>
        <fullName evidence="6">Twin transmembrane helix small protein</fullName>
    </submittedName>
</protein>
<dbReference type="PROSITE" id="PS51503">
    <property type="entry name" value="HIG1"/>
    <property type="match status" value="1"/>
</dbReference>
<evidence type="ECO:0000313" key="7">
    <source>
        <dbReference type="Proteomes" id="UP000678281"/>
    </source>
</evidence>
<keyword evidence="3 4" id="KW-0472">Membrane</keyword>
<dbReference type="Proteomes" id="UP000678281">
    <property type="component" value="Unassembled WGS sequence"/>
</dbReference>
<evidence type="ECO:0000256" key="2">
    <source>
        <dbReference type="ARBA" id="ARBA00022989"/>
    </source>
</evidence>
<dbReference type="NCBIfam" id="NF033233">
    <property type="entry name" value="twin_helix"/>
    <property type="match status" value="1"/>
</dbReference>
<evidence type="ECO:0000256" key="4">
    <source>
        <dbReference type="SAM" id="Phobius"/>
    </source>
</evidence>
<reference evidence="6" key="1">
    <citation type="submission" date="2021-04" db="EMBL/GenBank/DDBJ databases">
        <title>Devosia litorisediminis sp. nov., isolated from a sand dune.</title>
        <authorList>
            <person name="Park S."/>
            <person name="Yoon J.-H."/>
        </authorList>
    </citation>
    <scope>NUCLEOTIDE SEQUENCE</scope>
    <source>
        <strain evidence="6">BSSL-BM10</strain>
    </source>
</reference>
<feature type="transmembrane region" description="Helical" evidence="4">
    <location>
        <begin position="40"/>
        <end position="61"/>
    </location>
</feature>
<keyword evidence="7" id="KW-1185">Reference proteome</keyword>
<dbReference type="Gene3D" id="6.10.140.1320">
    <property type="match status" value="1"/>
</dbReference>
<evidence type="ECO:0000256" key="1">
    <source>
        <dbReference type="ARBA" id="ARBA00022692"/>
    </source>
</evidence>
<sequence>METVLNLAIALALIFVVVVLGMGLWNMLKGGPGNTSQRLMRLRVMGQAVALVLLMGALFFFGGGGQG</sequence>
<dbReference type="AlphaFoldDB" id="A0A942E8L0"/>
<keyword evidence="2 4" id="KW-1133">Transmembrane helix</keyword>
<comment type="caution">
    <text evidence="6">The sequence shown here is derived from an EMBL/GenBank/DDBJ whole genome shotgun (WGS) entry which is preliminary data.</text>
</comment>